<keyword evidence="3" id="KW-1185">Reference proteome</keyword>
<dbReference type="Pfam" id="PF13469">
    <property type="entry name" value="Sulfotransfer_3"/>
    <property type="match status" value="1"/>
</dbReference>
<sequence length="334" mass="38915">MSEIFLMCSERSGSNLITKIFDAHPNVCGPSPSHLAQIIVPNLWKYGNLKDSWELLSKDTLELFELKNSPWRLTLTEQMVADFAAPGDFPSLLSAIYKKERELHGKQHILLKENQIYSYASYIRRYFPDAKYLYMMRDPRDMASSWKQGYAIRGGVVRAARTWKQDQHGYTAMRHEIGADNVPCFSYESLLQQPQQTLQHACSLLNIDFHPDMLNFHKKQETQSSSSVAIDWRNIGSPLMQNNFNTFEKRLTQDEIKFIEYLCWDEMASLGYTPVFERLSESEFIALEAQLSAVEPYEKPEFMTIPEAERERRGKLHRKITEIRDKPHFIDSKV</sequence>
<accession>A0A8J2XQ17</accession>
<dbReference type="InterPro" id="IPR026634">
    <property type="entry name" value="TPST-like"/>
</dbReference>
<dbReference type="PANTHER" id="PTHR12788">
    <property type="entry name" value="PROTEIN-TYROSINE SULFOTRANSFERASE 2"/>
    <property type="match status" value="1"/>
</dbReference>
<reference evidence="3" key="1">
    <citation type="journal article" date="2019" name="Int. J. Syst. Evol. Microbiol.">
        <title>The Global Catalogue of Microorganisms (GCM) 10K type strain sequencing project: providing services to taxonomists for standard genome sequencing and annotation.</title>
        <authorList>
            <consortium name="The Broad Institute Genomics Platform"/>
            <consortium name="The Broad Institute Genome Sequencing Center for Infectious Disease"/>
            <person name="Wu L."/>
            <person name="Ma J."/>
        </authorList>
    </citation>
    <scope>NUCLEOTIDE SEQUENCE [LARGE SCALE GENOMIC DNA]</scope>
    <source>
        <strain evidence="3">CGMCC 1.10130</strain>
    </source>
</reference>
<dbReference type="OrthoDB" id="9815894at2"/>
<dbReference type="RefSeq" id="WP_143824622.1">
    <property type="nucleotide sequence ID" value="NZ_BMDX01000031.1"/>
</dbReference>
<evidence type="ECO:0000256" key="1">
    <source>
        <dbReference type="ARBA" id="ARBA00022679"/>
    </source>
</evidence>
<dbReference type="EMBL" id="BMDX01000031">
    <property type="protein sequence ID" value="GGA90297.1"/>
    <property type="molecule type" value="Genomic_DNA"/>
</dbReference>
<keyword evidence="1" id="KW-0808">Transferase</keyword>
<evidence type="ECO:0008006" key="4">
    <source>
        <dbReference type="Google" id="ProtNLM"/>
    </source>
</evidence>
<name>A0A8J2XQ17_9GAMM</name>
<evidence type="ECO:0000313" key="2">
    <source>
        <dbReference type="EMBL" id="GGA90297.1"/>
    </source>
</evidence>
<dbReference type="PANTHER" id="PTHR12788:SF10">
    <property type="entry name" value="PROTEIN-TYROSINE SULFOTRANSFERASE"/>
    <property type="match status" value="1"/>
</dbReference>
<dbReference type="Proteomes" id="UP000619743">
    <property type="component" value="Unassembled WGS sequence"/>
</dbReference>
<dbReference type="GO" id="GO:0008476">
    <property type="term" value="F:protein-tyrosine sulfotransferase activity"/>
    <property type="evidence" value="ECO:0007669"/>
    <property type="project" value="InterPro"/>
</dbReference>
<dbReference type="InterPro" id="IPR027417">
    <property type="entry name" value="P-loop_NTPase"/>
</dbReference>
<organism evidence="2 3">
    <name type="scientific">Neiella marina</name>
    <dbReference type="NCBI Taxonomy" id="508461"/>
    <lineage>
        <taxon>Bacteria</taxon>
        <taxon>Pseudomonadati</taxon>
        <taxon>Pseudomonadota</taxon>
        <taxon>Gammaproteobacteria</taxon>
        <taxon>Alteromonadales</taxon>
        <taxon>Echinimonadaceae</taxon>
        <taxon>Neiella</taxon>
    </lineage>
</organism>
<dbReference type="SUPFAM" id="SSF52540">
    <property type="entry name" value="P-loop containing nucleoside triphosphate hydrolases"/>
    <property type="match status" value="1"/>
</dbReference>
<protein>
    <recommendedName>
        <fullName evidence="4">Sulfotransferase</fullName>
    </recommendedName>
</protein>
<dbReference type="Gene3D" id="3.40.50.300">
    <property type="entry name" value="P-loop containing nucleotide triphosphate hydrolases"/>
    <property type="match status" value="1"/>
</dbReference>
<gene>
    <name evidence="2" type="ORF">GCM10011369_35550</name>
</gene>
<comment type="caution">
    <text evidence="2">The sequence shown here is derived from an EMBL/GenBank/DDBJ whole genome shotgun (WGS) entry which is preliminary data.</text>
</comment>
<proteinExistence type="predicted"/>
<dbReference type="AlphaFoldDB" id="A0A8J2XQ17"/>
<evidence type="ECO:0000313" key="3">
    <source>
        <dbReference type="Proteomes" id="UP000619743"/>
    </source>
</evidence>